<evidence type="ECO:0000313" key="2">
    <source>
        <dbReference type="EMBL" id="MDT0319318.1"/>
    </source>
</evidence>
<organism evidence="2 3">
    <name type="scientific">Streptomyces millisiae</name>
    <dbReference type="NCBI Taxonomy" id="3075542"/>
    <lineage>
        <taxon>Bacteria</taxon>
        <taxon>Bacillati</taxon>
        <taxon>Actinomycetota</taxon>
        <taxon>Actinomycetes</taxon>
        <taxon>Kitasatosporales</taxon>
        <taxon>Streptomycetaceae</taxon>
        <taxon>Streptomyces</taxon>
    </lineage>
</organism>
<reference evidence="3" key="1">
    <citation type="submission" date="2023-07" db="EMBL/GenBank/DDBJ databases">
        <title>30 novel species of actinomycetes from the DSMZ collection.</title>
        <authorList>
            <person name="Nouioui I."/>
        </authorList>
    </citation>
    <scope>NUCLEOTIDE SEQUENCE [LARGE SCALE GENOMIC DNA]</scope>
    <source>
        <strain evidence="3">DSM 44918</strain>
    </source>
</reference>
<name>A0ABU2LQJ7_9ACTN</name>
<feature type="compositionally biased region" description="Basic and acidic residues" evidence="1">
    <location>
        <begin position="1"/>
        <end position="30"/>
    </location>
</feature>
<accession>A0ABU2LQJ7</accession>
<dbReference type="RefSeq" id="WP_311598555.1">
    <property type="nucleotide sequence ID" value="NZ_JAVREM010000012.1"/>
</dbReference>
<dbReference type="EMBL" id="JAVREM010000012">
    <property type="protein sequence ID" value="MDT0319318.1"/>
    <property type="molecule type" value="Genomic_DNA"/>
</dbReference>
<keyword evidence="3" id="KW-1185">Reference proteome</keyword>
<evidence type="ECO:0000313" key="3">
    <source>
        <dbReference type="Proteomes" id="UP001183420"/>
    </source>
</evidence>
<dbReference type="Proteomes" id="UP001183420">
    <property type="component" value="Unassembled WGS sequence"/>
</dbReference>
<sequence>MHHPAPEAHRLPEDPARRTPDATRSRDGSHRLTIPLRPRLAAAELTQVLLSSPLPDYDAASPDLIRQAVEGQLLLHGYAALRPVLDIDSEDDRHNAARAAIRRAYGARFHDEESTAFFAAGSLFKLVVGWQGEEQQP</sequence>
<dbReference type="Pfam" id="PF19679">
    <property type="entry name" value="DUF6181"/>
    <property type="match status" value="1"/>
</dbReference>
<feature type="region of interest" description="Disordered" evidence="1">
    <location>
        <begin position="1"/>
        <end position="33"/>
    </location>
</feature>
<proteinExistence type="predicted"/>
<gene>
    <name evidence="2" type="ORF">RNC47_13315</name>
</gene>
<evidence type="ECO:0000256" key="1">
    <source>
        <dbReference type="SAM" id="MobiDB-lite"/>
    </source>
</evidence>
<comment type="caution">
    <text evidence="2">The sequence shown here is derived from an EMBL/GenBank/DDBJ whole genome shotgun (WGS) entry which is preliminary data.</text>
</comment>
<dbReference type="InterPro" id="IPR045753">
    <property type="entry name" value="DUF6181"/>
</dbReference>
<protein>
    <submittedName>
        <fullName evidence="2">DUF6181 family protein</fullName>
    </submittedName>
</protein>